<dbReference type="AlphaFoldDB" id="A0AAJ5X1J1"/>
<sequence length="182" mass="19618">MKLQASLSASVLLLFTPVSACAQAAEWVQSEYGFNVSFPTHATVCDAVSGDHKVGWFLPLEGDCNGATRRVIVLASYNAAFQTSPDAITDCKGARAKRGGVDLAFLGHRSATCLEHRPDGAILATVATQAWPQPAPSGDTGEDRAPWINYYAYLESTPSRLDEDMRTFRRVVETVKITSPAP</sequence>
<proteinExistence type="predicted"/>
<protein>
    <submittedName>
        <fullName evidence="2">Uncharacterized protein</fullName>
    </submittedName>
</protein>
<reference evidence="2" key="1">
    <citation type="submission" date="2023-03" db="EMBL/GenBank/DDBJ databases">
        <title>Andean soil-derived lignocellulolytic bacterial consortium as a source of novel taxa and putative plastic-active enzymes.</title>
        <authorList>
            <person name="Diaz-Garcia L."/>
            <person name="Chuvochina M."/>
            <person name="Feuerriegel G."/>
            <person name="Bunk B."/>
            <person name="Sproer C."/>
            <person name="Streit W.R."/>
            <person name="Rodriguez L.M."/>
            <person name="Overmann J."/>
            <person name="Jimenez D.J."/>
        </authorList>
    </citation>
    <scope>NUCLEOTIDE SEQUENCE</scope>
    <source>
        <strain evidence="2">MAG 833</strain>
    </source>
</reference>
<keyword evidence="1" id="KW-0732">Signal</keyword>
<name>A0AAJ5X1J1_9CAUL</name>
<accession>A0AAJ5X1J1</accession>
<feature type="signal peptide" evidence="1">
    <location>
        <begin position="1"/>
        <end position="24"/>
    </location>
</feature>
<dbReference type="Proteomes" id="UP001213664">
    <property type="component" value="Chromosome"/>
</dbReference>
<gene>
    <name evidence="2" type="ORF">P0Y50_06680</name>
</gene>
<evidence type="ECO:0000256" key="1">
    <source>
        <dbReference type="SAM" id="SignalP"/>
    </source>
</evidence>
<evidence type="ECO:0000313" key="3">
    <source>
        <dbReference type="Proteomes" id="UP001213664"/>
    </source>
</evidence>
<feature type="chain" id="PRO_5042520287" evidence="1">
    <location>
        <begin position="25"/>
        <end position="182"/>
    </location>
</feature>
<dbReference type="EMBL" id="CP119326">
    <property type="protein sequence ID" value="WEK41289.1"/>
    <property type="molecule type" value="Genomic_DNA"/>
</dbReference>
<evidence type="ECO:0000313" key="2">
    <source>
        <dbReference type="EMBL" id="WEK41289.1"/>
    </source>
</evidence>
<organism evidence="2 3">
    <name type="scientific">Candidatus Brevundimonas colombiensis</name>
    <dbReference type="NCBI Taxonomy" id="3121376"/>
    <lineage>
        <taxon>Bacteria</taxon>
        <taxon>Pseudomonadati</taxon>
        <taxon>Pseudomonadota</taxon>
        <taxon>Alphaproteobacteria</taxon>
        <taxon>Caulobacterales</taxon>
        <taxon>Caulobacteraceae</taxon>
        <taxon>Brevundimonas</taxon>
    </lineage>
</organism>